<dbReference type="Pfam" id="PF05183">
    <property type="entry name" value="RdRP"/>
    <property type="match status" value="1"/>
</dbReference>
<dbReference type="GO" id="GO:0003723">
    <property type="term" value="F:RNA binding"/>
    <property type="evidence" value="ECO:0007669"/>
    <property type="project" value="UniProtKB-KW"/>
</dbReference>
<comment type="catalytic activity">
    <reaction evidence="1">
        <text>RNA(n) + a ribonucleoside 5'-triphosphate = RNA(n+1) + diphosphate</text>
        <dbReference type="Rhea" id="RHEA:21248"/>
        <dbReference type="Rhea" id="RHEA-COMP:14527"/>
        <dbReference type="Rhea" id="RHEA-COMP:17342"/>
        <dbReference type="ChEBI" id="CHEBI:33019"/>
        <dbReference type="ChEBI" id="CHEBI:61557"/>
        <dbReference type="ChEBI" id="CHEBI:140395"/>
        <dbReference type="EC" id="2.7.7.48"/>
    </reaction>
</comment>
<dbReference type="KEGG" id="trr:M419DRAFT_90611"/>
<dbReference type="GO" id="GO:0030422">
    <property type="term" value="P:siRNA processing"/>
    <property type="evidence" value="ECO:0007669"/>
    <property type="project" value="TreeGrafter"/>
</dbReference>
<dbReference type="InterPro" id="IPR007855">
    <property type="entry name" value="RDRP"/>
</dbReference>
<feature type="region of interest" description="Disordered" evidence="2">
    <location>
        <begin position="1107"/>
        <end position="1150"/>
    </location>
</feature>
<evidence type="ECO:0000259" key="3">
    <source>
        <dbReference type="Pfam" id="PF05183"/>
    </source>
</evidence>
<feature type="compositionally biased region" description="Acidic residues" evidence="2">
    <location>
        <begin position="1133"/>
        <end position="1142"/>
    </location>
</feature>
<dbReference type="GO" id="GO:0031380">
    <property type="term" value="C:nuclear RNA-directed RNA polymerase complex"/>
    <property type="evidence" value="ECO:0007669"/>
    <property type="project" value="TreeGrafter"/>
</dbReference>
<feature type="compositionally biased region" description="Basic and acidic residues" evidence="2">
    <location>
        <begin position="1117"/>
        <end position="1132"/>
    </location>
</feature>
<dbReference type="AlphaFoldDB" id="A0A024RXK3"/>
<dbReference type="GO" id="GO:0003968">
    <property type="term" value="F:RNA-directed RNA polymerase activity"/>
    <property type="evidence" value="ECO:0007669"/>
    <property type="project" value="UniProtKB-KW"/>
</dbReference>
<sequence length="1161" mass="131596">MSRQPGPERWLASRVQPDSEYPARITTRLSSLDLGSLVAPTSINVRKSIPSPGGSTISMEVDVLAKRLIILFPLRVKKNANTTTEIRHFKILAELAQAKTIYRTAQQDGCEVFIFPFAIPPQYYWCDDEAQRNLPNTRAPGWRAIDMWRRATDISEDTALSFTFPVATDSTHLDPAFLEVGRWTALRVVLSKADHASKLAASHLLLAFEDRNINLQVRDDFCVSHSAVTMWDFLDHQHHVSSDGDALALLQPSKFPFVHLEFGVRYQLEVCVSRRLLNEHTVSLEFLQGLAALDPLDAKRRLEFLADQGDVMYDPKDLLNWAAASTYMPNTRIPHYCVLARKAAVTPTTILLSTPVVETSNRVLRYFNHIQDRFLRVQFVEETEFGRMAMSCRNKEDVWKKILRTLYQGIQIGDRHYQFLAFGSSQLRQCGAYFFCPTDHISCDDIRRWMGEVGHIRIVAKYAARLGQCFSTTREMRGLPIPDVRSIPDVERNGYCFTDGVGIISDFMAQMIMEELTLDVYAEPSAFQFRMGGCKGVLVVWPQATKGEVCIRQSQEKFKAEVKNLEIIKCAKYSSATLNRQTITILECLGVTKKAFLDILEEQIRLYEEAMGKNDVAIEMLTNCVDENQSTLILAELLQAGFKTDKVQEPFVANLLSLWRSWSLKLLKEKARIPVDKSAFVLGCVDETSTLRGHFIATEGSSDKDISKLPQIFLQVSDSKIYNKTHVVKGLCVVGRNPSLHPGDIRVVEAVDIPGLHHLKDVVVFPSTGDRPVPNMLSGGDLDGDDFFVIWEPTLLPEIWNHPAMNYTSPSPETLDREVNVDDLRDFFVKYMKNDVLPLIATAHLALADRLGPLSKICLHLADLHSQAVDYPKTGQPAEWNAAMHNPQQWPHFMEKKNSYISPKALGDIYNRVKQQSIQFQPDWETAFDRRILDRFEPDNATLRDARRIKSQYDGAVRRILVHHNLETEFELYTSWAMSKPPLGSEYKRQEDLGKEFDAVKQRFRDACIEAAGGHDEAKIDRFVAAMYKITEQEVKIALFEHHRGPTNEAGVMKPARELQARSMPLISFPWIFPWVMIRIATDGKCKPKDSILAAAHRRVPVSMPSFVPLTQQEDDQGIRDVKPKESAAKNDEETEIQDSEEGTASQQPGLLVELGDLVLF</sequence>
<gene>
    <name evidence="4" type="ORF">M419DRAFT_90611</name>
</gene>
<organism evidence="4 5">
    <name type="scientific">Hypocrea jecorina (strain ATCC 56765 / BCRC 32924 / NRRL 11460 / Rut C-30)</name>
    <name type="common">Trichoderma reesei</name>
    <dbReference type="NCBI Taxonomy" id="1344414"/>
    <lineage>
        <taxon>Eukaryota</taxon>
        <taxon>Fungi</taxon>
        <taxon>Dikarya</taxon>
        <taxon>Ascomycota</taxon>
        <taxon>Pezizomycotina</taxon>
        <taxon>Sordariomycetes</taxon>
        <taxon>Hypocreomycetidae</taxon>
        <taxon>Hypocreales</taxon>
        <taxon>Hypocreaceae</taxon>
        <taxon>Trichoderma</taxon>
    </lineage>
</organism>
<keyword evidence="1" id="KW-0696">RNA-directed RNA polymerase</keyword>
<dbReference type="HOGENOM" id="CLU_001366_0_2_1"/>
<reference evidence="5" key="1">
    <citation type="journal article" date="2013" name="Ind. Biotechnol.">
        <title>Comparative genomics analysis of Trichoderma reesei strains.</title>
        <authorList>
            <person name="Koike H."/>
            <person name="Aerts A."/>
            <person name="LaButti K."/>
            <person name="Grigoriev I.V."/>
            <person name="Baker S.E."/>
        </authorList>
    </citation>
    <scope>NUCLEOTIDE SEQUENCE [LARGE SCALE GENOMIC DNA]</scope>
    <source>
        <strain evidence="5">ATCC 56765 / BCRC 32924 / NRRL 11460 / Rut C-30</strain>
    </source>
</reference>
<dbReference type="OrthoDB" id="6513042at2759"/>
<proteinExistence type="inferred from homology"/>
<evidence type="ECO:0000313" key="4">
    <source>
        <dbReference type="EMBL" id="ETR97859.1"/>
    </source>
</evidence>
<dbReference type="PANTHER" id="PTHR23079:SF55">
    <property type="entry name" value="RNA-DIRECTED RNA POLYMERASE"/>
    <property type="match status" value="1"/>
</dbReference>
<keyword evidence="1" id="KW-0548">Nucleotidyltransferase</keyword>
<dbReference type="EMBL" id="KI911167">
    <property type="protein sequence ID" value="ETR97859.1"/>
    <property type="molecule type" value="Genomic_DNA"/>
</dbReference>
<evidence type="ECO:0000256" key="1">
    <source>
        <dbReference type="RuleBase" id="RU363098"/>
    </source>
</evidence>
<protein>
    <recommendedName>
        <fullName evidence="1">RNA-dependent RNA polymerase</fullName>
        <ecNumber evidence="1">2.7.7.48</ecNumber>
    </recommendedName>
</protein>
<evidence type="ECO:0000313" key="5">
    <source>
        <dbReference type="Proteomes" id="UP000024376"/>
    </source>
</evidence>
<comment type="similarity">
    <text evidence="1">Belongs to the RdRP family.</text>
</comment>
<feature type="domain" description="RDRP core" evidence="3">
    <location>
        <begin position="345"/>
        <end position="913"/>
    </location>
</feature>
<dbReference type="Proteomes" id="UP000024376">
    <property type="component" value="Unassembled WGS sequence"/>
</dbReference>
<evidence type="ECO:0000256" key="2">
    <source>
        <dbReference type="SAM" id="MobiDB-lite"/>
    </source>
</evidence>
<dbReference type="EC" id="2.7.7.48" evidence="1"/>
<name>A0A024RXK3_HYPJR</name>
<keyword evidence="1" id="KW-0808">Transferase</keyword>
<keyword evidence="1" id="KW-0694">RNA-binding</keyword>
<dbReference type="InterPro" id="IPR057596">
    <property type="entry name" value="RDRP_core"/>
</dbReference>
<accession>A0A024RXK3</accession>
<dbReference type="PANTHER" id="PTHR23079">
    <property type="entry name" value="RNA-DEPENDENT RNA POLYMERASE"/>
    <property type="match status" value="1"/>
</dbReference>